<proteinExistence type="predicted"/>
<evidence type="ECO:0000313" key="4">
    <source>
        <dbReference type="Proteomes" id="UP000887228"/>
    </source>
</evidence>
<dbReference type="EMBL" id="BPMT01000015">
    <property type="protein sequence ID" value="GIZ94239.1"/>
    <property type="molecule type" value="Genomic_DNA"/>
</dbReference>
<sequence length="279" mass="31217">MLKRICTMLGLKEKACPPATPTQSQLFELPPLPKEIGLVDMALSGWLKDSTGELIEGFAINAEDSVLDIGCGDGGFTLFCGRRGAEVFVADIDEGNIERAVQRLRETAARAVHPLITDANPIPLPDERLDKVIAMEVLEHVDDPAAFLKELVRVGKPGAQYLISVPDAASENAQRGIAKPSYYEKPNHIHTFQRKQFSELIEASGLEIEKNIHYGFYRTMWWLFFWTCNQPSLSAPWHPLLEQWDQTWRILLALPNGHKVKAALDEVLPKSQVIVARKP</sequence>
<dbReference type="Proteomes" id="UP000887212">
    <property type="component" value="Unassembled WGS sequence"/>
</dbReference>
<dbReference type="EMBL" id="BPMS01000015">
    <property type="protein sequence ID" value="GIZ89756.1"/>
    <property type="molecule type" value="Genomic_DNA"/>
</dbReference>
<evidence type="ECO:0000313" key="3">
    <source>
        <dbReference type="Proteomes" id="UP000887212"/>
    </source>
</evidence>
<evidence type="ECO:0008006" key="5">
    <source>
        <dbReference type="Google" id="ProtNLM"/>
    </source>
</evidence>
<name>A0AA37CI41_AQUAC</name>
<accession>A0AA37CI41</accession>
<gene>
    <name evidence="1" type="ORF">KAM435_30830</name>
    <name evidence="2" type="ORF">KAM436_32070</name>
</gene>
<dbReference type="AlphaFoldDB" id="A0AA37CI41"/>
<dbReference type="Proteomes" id="UP000887228">
    <property type="component" value="Unassembled WGS sequence"/>
</dbReference>
<evidence type="ECO:0000313" key="1">
    <source>
        <dbReference type="EMBL" id="GIZ89756.1"/>
    </source>
</evidence>
<dbReference type="RefSeq" id="WP_239068329.1">
    <property type="nucleotide sequence ID" value="NZ_AP024354.1"/>
</dbReference>
<dbReference type="Pfam" id="PF13489">
    <property type="entry name" value="Methyltransf_23"/>
    <property type="match status" value="1"/>
</dbReference>
<dbReference type="InterPro" id="IPR029063">
    <property type="entry name" value="SAM-dependent_MTases_sf"/>
</dbReference>
<protein>
    <recommendedName>
        <fullName evidence="5">Methyltransferase</fullName>
    </recommendedName>
</protein>
<dbReference type="CDD" id="cd02440">
    <property type="entry name" value="AdoMet_MTases"/>
    <property type="match status" value="1"/>
</dbReference>
<evidence type="ECO:0000313" key="2">
    <source>
        <dbReference type="EMBL" id="GIZ94239.1"/>
    </source>
</evidence>
<organism evidence="1 3">
    <name type="scientific">Aquipseudomonas alcaligenes</name>
    <name type="common">Pseudomonas alcaligenes</name>
    <dbReference type="NCBI Taxonomy" id="43263"/>
    <lineage>
        <taxon>Bacteria</taxon>
        <taxon>Pseudomonadati</taxon>
        <taxon>Pseudomonadota</taxon>
        <taxon>Gammaproteobacteria</taxon>
        <taxon>Pseudomonadales</taxon>
        <taxon>Pseudomonadaceae</taxon>
        <taxon>Aquipseudomonas</taxon>
    </lineage>
</organism>
<reference evidence="1 4" key="1">
    <citation type="submission" date="2021-07" db="EMBL/GenBank/DDBJ databases">
        <title>Whole genome sequencing of carbapenem-resistant Pseudomonas spp. isolated in Japan.</title>
        <authorList>
            <person name="Suzuki M."/>
            <person name="Maehana S."/>
            <person name="Kitasato H."/>
        </authorList>
    </citation>
    <scope>NUCLEOTIDE SEQUENCE</scope>
    <source>
        <strain evidence="1">KAM435</strain>
        <strain evidence="2 4">KAM436</strain>
    </source>
</reference>
<dbReference type="Gene3D" id="3.40.50.150">
    <property type="entry name" value="Vaccinia Virus protein VP39"/>
    <property type="match status" value="1"/>
</dbReference>
<comment type="caution">
    <text evidence="1">The sequence shown here is derived from an EMBL/GenBank/DDBJ whole genome shotgun (WGS) entry which is preliminary data.</text>
</comment>
<dbReference type="SUPFAM" id="SSF53335">
    <property type="entry name" value="S-adenosyl-L-methionine-dependent methyltransferases"/>
    <property type="match status" value="1"/>
</dbReference>
<dbReference type="PANTHER" id="PTHR43861">
    <property type="entry name" value="TRANS-ACONITATE 2-METHYLTRANSFERASE-RELATED"/>
    <property type="match status" value="1"/>
</dbReference>